<sequence>MVDFDREVDVLVVGTGAAGFATALGAIDDGLSVLMVESTGRWAATAPSPAAGCGCPTTR</sequence>
<reference evidence="1 2" key="1">
    <citation type="submission" date="2020-08" db="EMBL/GenBank/DDBJ databases">
        <title>Sequencing the genomes of 1000 actinobacteria strains.</title>
        <authorList>
            <person name="Klenk H.-P."/>
        </authorList>
    </citation>
    <scope>NUCLEOTIDE SEQUENCE [LARGE SCALE GENOMIC DNA]</scope>
    <source>
        <strain evidence="1 2">DSM 43149</strain>
    </source>
</reference>
<comment type="caution">
    <text evidence="1">The sequence shown here is derived from an EMBL/GenBank/DDBJ whole genome shotgun (WGS) entry which is preliminary data.</text>
</comment>
<gene>
    <name evidence="1" type="ORF">BJ971_004132</name>
</gene>
<dbReference type="InterPro" id="IPR036188">
    <property type="entry name" value="FAD/NAD-bd_sf"/>
</dbReference>
<dbReference type="Gene3D" id="3.50.50.60">
    <property type="entry name" value="FAD/NAD(P)-binding domain"/>
    <property type="match status" value="1"/>
</dbReference>
<evidence type="ECO:0000313" key="1">
    <source>
        <dbReference type="EMBL" id="MBB4763576.1"/>
    </source>
</evidence>
<proteinExistence type="predicted"/>
<dbReference type="Pfam" id="PF12831">
    <property type="entry name" value="FAD_oxidored"/>
    <property type="match status" value="1"/>
</dbReference>
<dbReference type="SUPFAM" id="SSF51905">
    <property type="entry name" value="FAD/NAD(P)-binding domain"/>
    <property type="match status" value="1"/>
</dbReference>
<dbReference type="Proteomes" id="UP000578112">
    <property type="component" value="Unassembled WGS sequence"/>
</dbReference>
<accession>A0A7W7HZC2</accession>
<name>A0A7W7HZC2_9ACTN</name>
<keyword evidence="2" id="KW-1185">Reference proteome</keyword>
<organism evidence="1 2">
    <name type="scientific">Actinoplanes digitatis</name>
    <dbReference type="NCBI Taxonomy" id="1868"/>
    <lineage>
        <taxon>Bacteria</taxon>
        <taxon>Bacillati</taxon>
        <taxon>Actinomycetota</taxon>
        <taxon>Actinomycetes</taxon>
        <taxon>Micromonosporales</taxon>
        <taxon>Micromonosporaceae</taxon>
        <taxon>Actinoplanes</taxon>
    </lineage>
</organism>
<evidence type="ECO:0000313" key="2">
    <source>
        <dbReference type="Proteomes" id="UP000578112"/>
    </source>
</evidence>
<dbReference type="EMBL" id="JACHNH010000001">
    <property type="protein sequence ID" value="MBB4763576.1"/>
    <property type="molecule type" value="Genomic_DNA"/>
</dbReference>
<protein>
    <submittedName>
        <fullName evidence="1">Succinate dehydrogenase/fumarate reductase flavoprotein subunit</fullName>
    </submittedName>
</protein>
<dbReference type="AlphaFoldDB" id="A0A7W7HZC2"/>